<gene>
    <name evidence="3" type="ORF">FA014_10155</name>
</gene>
<dbReference type="InterPro" id="IPR036249">
    <property type="entry name" value="Thioredoxin-like_sf"/>
</dbReference>
<name>A0A7Z8JYS0_9CELL</name>
<organism evidence="3 4">
    <name type="scientific">Cellulomonas hominis</name>
    <dbReference type="NCBI Taxonomy" id="156981"/>
    <lineage>
        <taxon>Bacteria</taxon>
        <taxon>Bacillati</taxon>
        <taxon>Actinomycetota</taxon>
        <taxon>Actinomycetes</taxon>
        <taxon>Micrococcales</taxon>
        <taxon>Cellulomonadaceae</taxon>
        <taxon>Cellulomonas</taxon>
    </lineage>
</organism>
<dbReference type="AlphaFoldDB" id="A0A7Z8JYS0"/>
<sequence length="285" mass="29181">MTTSPTPARARAGRPSHVARALRAALVACLVAVPLAACGGGDAPADDGDRITYGGGDEAVVPPALADVTAPAAADDRGGIPISAAGVGVAGEGDVVVDVYADPWCPWCQRFDEQYSDALMELVDQGGLTVVHRPLAFLDARFGGTYSTRVVNALAVVADESPEHYVAVLHALMAAQPPTDEPAGLPDEEIARLAVEAGVPEGVAERFTAVAATPYRVTTAGGGTEERTATSRVFAPWVAAATHQAGLDLDEVRVPTILVDGVQVDDWTEPGSLTDLVAAAVAARG</sequence>
<dbReference type="InterPro" id="IPR012336">
    <property type="entry name" value="Thioredoxin-like_fold"/>
</dbReference>
<dbReference type="SUPFAM" id="SSF52833">
    <property type="entry name" value="Thioredoxin-like"/>
    <property type="match status" value="1"/>
</dbReference>
<dbReference type="Gene3D" id="3.40.30.10">
    <property type="entry name" value="Glutaredoxin"/>
    <property type="match status" value="1"/>
</dbReference>
<keyword evidence="1" id="KW-0732">Signal</keyword>
<dbReference type="Pfam" id="PF13462">
    <property type="entry name" value="Thioredoxin_4"/>
    <property type="match status" value="1"/>
</dbReference>
<feature type="domain" description="Thioredoxin-like fold" evidence="2">
    <location>
        <begin position="94"/>
        <end position="274"/>
    </location>
</feature>
<dbReference type="RefSeq" id="WP_154729572.1">
    <property type="nucleotide sequence ID" value="NZ_SZYE01000070.1"/>
</dbReference>
<dbReference type="CDD" id="cd02972">
    <property type="entry name" value="DsbA_family"/>
    <property type="match status" value="1"/>
</dbReference>
<feature type="signal peptide" evidence="1">
    <location>
        <begin position="1"/>
        <end position="39"/>
    </location>
</feature>
<evidence type="ECO:0000313" key="4">
    <source>
        <dbReference type="Proteomes" id="UP000308121"/>
    </source>
</evidence>
<evidence type="ECO:0000259" key="2">
    <source>
        <dbReference type="Pfam" id="PF13462"/>
    </source>
</evidence>
<protein>
    <submittedName>
        <fullName evidence="3">Disulfide bond formation protein DsbA</fullName>
    </submittedName>
</protein>
<dbReference type="Proteomes" id="UP000308121">
    <property type="component" value="Unassembled WGS sequence"/>
</dbReference>
<reference evidence="3 4" key="1">
    <citation type="submission" date="2019-05" db="EMBL/GenBank/DDBJ databases">
        <title>Genome sequence of Cellulomonas hominis strain CS1.</title>
        <authorList>
            <person name="Belmont J."/>
            <person name="Maclea K.S."/>
        </authorList>
    </citation>
    <scope>NUCLEOTIDE SEQUENCE [LARGE SCALE GENOMIC DNA]</scope>
    <source>
        <strain evidence="3 4">CS1</strain>
    </source>
</reference>
<dbReference type="EMBL" id="SZYE01000070">
    <property type="protein sequence ID" value="TKR23641.1"/>
    <property type="molecule type" value="Genomic_DNA"/>
</dbReference>
<evidence type="ECO:0000313" key="3">
    <source>
        <dbReference type="EMBL" id="TKR23641.1"/>
    </source>
</evidence>
<dbReference type="OrthoDB" id="117402at2"/>
<proteinExistence type="predicted"/>
<evidence type="ECO:0000256" key="1">
    <source>
        <dbReference type="SAM" id="SignalP"/>
    </source>
</evidence>
<comment type="caution">
    <text evidence="3">The sequence shown here is derived from an EMBL/GenBank/DDBJ whole genome shotgun (WGS) entry which is preliminary data.</text>
</comment>
<feature type="chain" id="PRO_5039233950" evidence="1">
    <location>
        <begin position="40"/>
        <end position="285"/>
    </location>
</feature>
<accession>A0A7Z8JYS0</accession>